<organism evidence="6 7">
    <name type="scientific">Nonomuraea endophytica</name>
    <dbReference type="NCBI Taxonomy" id="714136"/>
    <lineage>
        <taxon>Bacteria</taxon>
        <taxon>Bacillati</taxon>
        <taxon>Actinomycetota</taxon>
        <taxon>Actinomycetes</taxon>
        <taxon>Streptosporangiales</taxon>
        <taxon>Streptosporangiaceae</taxon>
        <taxon>Nonomuraea</taxon>
    </lineage>
</organism>
<keyword evidence="3" id="KW-0285">Flavoprotein</keyword>
<proteinExistence type="inferred from homology"/>
<dbReference type="Gene3D" id="3.50.50.60">
    <property type="entry name" value="FAD/NAD(P)-binding domain"/>
    <property type="match status" value="1"/>
</dbReference>
<protein>
    <submittedName>
        <fullName evidence="6">D-amino-acid dehydrogenase</fullName>
        <ecNumber evidence="6">1.4.99.-</ecNumber>
    </submittedName>
</protein>
<dbReference type="EMBL" id="JACHIN010000005">
    <property type="protein sequence ID" value="MBB5078534.1"/>
    <property type="molecule type" value="Genomic_DNA"/>
</dbReference>
<dbReference type="SUPFAM" id="SSF54373">
    <property type="entry name" value="FAD-linked reductases, C-terminal domain"/>
    <property type="match status" value="1"/>
</dbReference>
<keyword evidence="7" id="KW-1185">Reference proteome</keyword>
<dbReference type="GO" id="GO:0005737">
    <property type="term" value="C:cytoplasm"/>
    <property type="evidence" value="ECO:0007669"/>
    <property type="project" value="TreeGrafter"/>
</dbReference>
<dbReference type="SUPFAM" id="SSF51971">
    <property type="entry name" value="Nucleotide-binding domain"/>
    <property type="match status" value="1"/>
</dbReference>
<evidence type="ECO:0000256" key="1">
    <source>
        <dbReference type="ARBA" id="ARBA00001974"/>
    </source>
</evidence>
<dbReference type="EC" id="1.4.99.-" evidence="6"/>
<evidence type="ECO:0000256" key="2">
    <source>
        <dbReference type="ARBA" id="ARBA00009410"/>
    </source>
</evidence>
<feature type="domain" description="FAD dependent oxidoreductase" evidence="5">
    <location>
        <begin position="2"/>
        <end position="341"/>
    </location>
</feature>
<dbReference type="PANTHER" id="PTHR13847">
    <property type="entry name" value="SARCOSINE DEHYDROGENASE-RELATED"/>
    <property type="match status" value="1"/>
</dbReference>
<evidence type="ECO:0000313" key="7">
    <source>
        <dbReference type="Proteomes" id="UP000568380"/>
    </source>
</evidence>
<dbReference type="Gene3D" id="3.30.9.10">
    <property type="entry name" value="D-Amino Acid Oxidase, subunit A, domain 2"/>
    <property type="match status" value="1"/>
</dbReference>
<evidence type="ECO:0000256" key="3">
    <source>
        <dbReference type="ARBA" id="ARBA00022630"/>
    </source>
</evidence>
<accession>A0A7W8EGE7</accession>
<dbReference type="PANTHER" id="PTHR13847:SF286">
    <property type="entry name" value="D-AMINO ACID DEHYDROGENASE"/>
    <property type="match status" value="1"/>
</dbReference>
<comment type="caution">
    <text evidence="6">The sequence shown here is derived from an EMBL/GenBank/DDBJ whole genome shotgun (WGS) entry which is preliminary data.</text>
</comment>
<evidence type="ECO:0000313" key="6">
    <source>
        <dbReference type="EMBL" id="MBB5078534.1"/>
    </source>
</evidence>
<dbReference type="Pfam" id="PF01266">
    <property type="entry name" value="DAO"/>
    <property type="match status" value="1"/>
</dbReference>
<dbReference type="Proteomes" id="UP000568380">
    <property type="component" value="Unassembled WGS sequence"/>
</dbReference>
<sequence>MKVVVIGKGIVGASAAYHLSRRGVAVTVVDAGLAGQATEAGAGIVCPWVDHEDDAAWYELARAAARHYPELAEPVGAGYARVGALLVAEDRAELEPMRRLLEARYPDAPEMGEIAEIPDPAALFPPLAPGLAALHVPGAARVDGRAVRDALLADAVARGVALLHGRAELLPDGTVLLHHDASPGDGVPLPADAVVVAAGAWTGQVCAPLGTDLPVRPWRGQIVHAVLDGVDTSGWPIVLPRRGPYLLGFPGSRVVMGATKEDAGFDARVTVAGLADVLSSGVRLAPGLASAGVAETRSGLRPVMDGERPLIARLSGEVVAVTGLSAYGLTAGPYAGMLATSLVLGETPEIDLGPYAVVPGV</sequence>
<reference evidence="6 7" key="1">
    <citation type="submission" date="2020-08" db="EMBL/GenBank/DDBJ databases">
        <title>Genomic Encyclopedia of Type Strains, Phase IV (KMG-IV): sequencing the most valuable type-strain genomes for metagenomic binning, comparative biology and taxonomic classification.</title>
        <authorList>
            <person name="Goeker M."/>
        </authorList>
    </citation>
    <scope>NUCLEOTIDE SEQUENCE [LARGE SCALE GENOMIC DNA]</scope>
    <source>
        <strain evidence="6 7">DSM 45385</strain>
    </source>
</reference>
<keyword evidence="4 6" id="KW-0560">Oxidoreductase</keyword>
<dbReference type="GO" id="GO:0016491">
    <property type="term" value="F:oxidoreductase activity"/>
    <property type="evidence" value="ECO:0007669"/>
    <property type="project" value="UniProtKB-KW"/>
</dbReference>
<dbReference type="RefSeq" id="WP_184963382.1">
    <property type="nucleotide sequence ID" value="NZ_JACHIN010000005.1"/>
</dbReference>
<comment type="similarity">
    <text evidence="2">Belongs to the DadA oxidoreductase family.</text>
</comment>
<gene>
    <name evidence="6" type="ORF">HNR40_004020</name>
</gene>
<evidence type="ECO:0000256" key="4">
    <source>
        <dbReference type="ARBA" id="ARBA00023002"/>
    </source>
</evidence>
<comment type="cofactor">
    <cofactor evidence="1">
        <name>FAD</name>
        <dbReference type="ChEBI" id="CHEBI:57692"/>
    </cofactor>
</comment>
<name>A0A7W8EGE7_9ACTN</name>
<dbReference type="InterPro" id="IPR006076">
    <property type="entry name" value="FAD-dep_OxRdtase"/>
</dbReference>
<dbReference type="AlphaFoldDB" id="A0A7W8EGE7"/>
<dbReference type="InterPro" id="IPR036188">
    <property type="entry name" value="FAD/NAD-bd_sf"/>
</dbReference>
<evidence type="ECO:0000259" key="5">
    <source>
        <dbReference type="Pfam" id="PF01266"/>
    </source>
</evidence>